<reference evidence="1 2" key="1">
    <citation type="submission" date="2019-04" db="EMBL/GenBank/DDBJ databases">
        <title>A pseudo-fructophilic Leuconostoc citreum strain F192-5 isolated from peel of satsuma mandarin: the first report for isolation and characterization of strain-dependent fructophilic-like characteristics.</title>
        <authorList>
            <person name="Maeno S."/>
            <person name="Tanizawa Y."/>
            <person name="Kajikawa A."/>
            <person name="Kanesaki Y."/>
            <person name="Kubota E."/>
            <person name="Arita M."/>
            <person name="Leon D."/>
            <person name="Endo A."/>
        </authorList>
    </citation>
    <scope>NUCLEOTIDE SEQUENCE [LARGE SCALE GENOMIC DNA]</scope>
    <source>
        <strain evidence="1 2">F192-5</strain>
    </source>
</reference>
<protein>
    <submittedName>
        <fullName evidence="1">Uncharacterized protein</fullName>
    </submittedName>
</protein>
<name>A0A5A5U2K8_LEUCI</name>
<accession>A0A5A5U2K8</accession>
<gene>
    <name evidence="1" type="ORF">LCIT_18510</name>
</gene>
<dbReference type="EMBL" id="BJJW01000016">
    <property type="protein sequence ID" value="GDZ84609.1"/>
    <property type="molecule type" value="Genomic_DNA"/>
</dbReference>
<comment type="caution">
    <text evidence="1">The sequence shown here is derived from an EMBL/GenBank/DDBJ whole genome shotgun (WGS) entry which is preliminary data.</text>
</comment>
<organism evidence="1 2">
    <name type="scientific">Leuconostoc citreum</name>
    <dbReference type="NCBI Taxonomy" id="33964"/>
    <lineage>
        <taxon>Bacteria</taxon>
        <taxon>Bacillati</taxon>
        <taxon>Bacillota</taxon>
        <taxon>Bacilli</taxon>
        <taxon>Lactobacillales</taxon>
        <taxon>Lactobacillaceae</taxon>
        <taxon>Leuconostoc</taxon>
    </lineage>
</organism>
<dbReference type="Proteomes" id="UP000323274">
    <property type="component" value="Unassembled WGS sequence"/>
</dbReference>
<proteinExistence type="predicted"/>
<dbReference type="RefSeq" id="WP_149334789.1">
    <property type="nucleotide sequence ID" value="NZ_BJJW01000016.1"/>
</dbReference>
<dbReference type="AlphaFoldDB" id="A0A5A5U2K8"/>
<evidence type="ECO:0000313" key="2">
    <source>
        <dbReference type="Proteomes" id="UP000323274"/>
    </source>
</evidence>
<evidence type="ECO:0000313" key="1">
    <source>
        <dbReference type="EMBL" id="GDZ84609.1"/>
    </source>
</evidence>
<sequence>MWKNRRSAFILTEALLSLFLVTGLSIFEYQQIANFKQQETKLKAQYEDATKFRVISAKKWRDYISGP</sequence>